<organism evidence="3 4">
    <name type="scientific">Actinophytocola glycyrrhizae</name>
    <dbReference type="NCBI Taxonomy" id="2044873"/>
    <lineage>
        <taxon>Bacteria</taxon>
        <taxon>Bacillati</taxon>
        <taxon>Actinomycetota</taxon>
        <taxon>Actinomycetes</taxon>
        <taxon>Pseudonocardiales</taxon>
        <taxon>Pseudonocardiaceae</taxon>
    </lineage>
</organism>
<dbReference type="EMBL" id="JBHSIS010000022">
    <property type="protein sequence ID" value="MFC4858279.1"/>
    <property type="molecule type" value="Genomic_DNA"/>
</dbReference>
<reference evidence="4" key="1">
    <citation type="journal article" date="2019" name="Int. J. Syst. Evol. Microbiol.">
        <title>The Global Catalogue of Microorganisms (GCM) 10K type strain sequencing project: providing services to taxonomists for standard genome sequencing and annotation.</title>
        <authorList>
            <consortium name="The Broad Institute Genomics Platform"/>
            <consortium name="The Broad Institute Genome Sequencing Center for Infectious Disease"/>
            <person name="Wu L."/>
            <person name="Ma J."/>
        </authorList>
    </citation>
    <scope>NUCLEOTIDE SEQUENCE [LARGE SCALE GENOMIC DNA]</scope>
    <source>
        <strain evidence="4">ZS-22-S1</strain>
    </source>
</reference>
<evidence type="ECO:0000256" key="2">
    <source>
        <dbReference type="SAM" id="MobiDB-lite"/>
    </source>
</evidence>
<feature type="coiled-coil region" evidence="1">
    <location>
        <begin position="349"/>
        <end position="376"/>
    </location>
</feature>
<sequence length="381" mass="40195">MPDIGGIGRGLVKGALSATEKAAEKVKDAAEAASRRMADDDPDATQVVDIDAPDVTQVIPGAQTATPHSPVALRPVPAAPQGFPSVHVPAIGASGFPSPNGPAAGLGTPGSAFPAQGAGPALRHNAPDAGPVVSGGPADEPSLADEPEDHADASEVRELVEMFQQLLARRRPPEGPIPGNWSIGVGDLLAEHPKVPKRVRGLVVRLNRFGGVAYSPQEIAFDGDDVPWGKVTELRTRHVVDYLVGDAVQQQVENLPMPWFPGRKRLLDALGQALLTITIATAKNELEKFELDLRVPAEVVYKASFGRSKELNAGVVSALVLVDPAVNRSVIATVRARGITVTAADDELLANADERADMIREKVKALEAELDRFTKRFGRSG</sequence>
<gene>
    <name evidence="3" type="ORF">ACFPCV_32695</name>
</gene>
<keyword evidence="4" id="KW-1185">Reference proteome</keyword>
<keyword evidence="1" id="KW-0175">Coiled coil</keyword>
<dbReference type="Proteomes" id="UP001595859">
    <property type="component" value="Unassembled WGS sequence"/>
</dbReference>
<proteinExistence type="predicted"/>
<evidence type="ECO:0000256" key="1">
    <source>
        <dbReference type="SAM" id="Coils"/>
    </source>
</evidence>
<accession>A0ABV9SEE4</accession>
<dbReference type="RefSeq" id="WP_378060657.1">
    <property type="nucleotide sequence ID" value="NZ_JBHSIS010000022.1"/>
</dbReference>
<evidence type="ECO:0000313" key="3">
    <source>
        <dbReference type="EMBL" id="MFC4858279.1"/>
    </source>
</evidence>
<comment type="caution">
    <text evidence="3">The sequence shown here is derived from an EMBL/GenBank/DDBJ whole genome shotgun (WGS) entry which is preliminary data.</text>
</comment>
<name>A0ABV9SEE4_9PSEU</name>
<protein>
    <submittedName>
        <fullName evidence="3">Uncharacterized protein</fullName>
    </submittedName>
</protein>
<feature type="region of interest" description="Disordered" evidence="2">
    <location>
        <begin position="99"/>
        <end position="151"/>
    </location>
</feature>
<evidence type="ECO:0000313" key="4">
    <source>
        <dbReference type="Proteomes" id="UP001595859"/>
    </source>
</evidence>